<dbReference type="Proteomes" id="UP001226720">
    <property type="component" value="Unassembled WGS sequence"/>
</dbReference>
<dbReference type="GeneID" id="301327913"/>
<comment type="caution">
    <text evidence="1">The sequence shown here is derived from an EMBL/GenBank/DDBJ whole genome shotgun (WGS) entry which is preliminary data.</text>
</comment>
<sequence length="300" mass="34166">MKKLTVAVGILFFVLTFFMGTIDLYEGKAEAMEGNRSLATWLWDTKQIETKPNEIIQFLEEKQVTDVYLQINRSIANSSYHTFIDNASSKGINTHALDGAPNWATSKGEMYQDRLFTWLEEYQMDATVAQQFRGVHLDIEPYLHSGWTNNYQRTIAFYQDRLSDGKERTNLLGLTFGVDTPFWFNEQSYNNKYGIGKLSEWVIQKADHTTLMAYRDRADGENGIIKLVENEVTFAEQNGKKVSIAVETGQTSEATYLSFYEEGSAIMNQELLKVSAAYGTSSAMSGYGIHYVDSWMELKP</sequence>
<dbReference type="EMBL" id="JAUSWM010000006">
    <property type="protein sequence ID" value="MDQ0484145.1"/>
    <property type="molecule type" value="Genomic_DNA"/>
</dbReference>
<accession>A0ABU0K453</accession>
<dbReference type="RefSeq" id="WP_301552280.1">
    <property type="nucleotide sequence ID" value="NZ_JAQRMZ010000007.1"/>
</dbReference>
<evidence type="ECO:0000313" key="1">
    <source>
        <dbReference type="EMBL" id="MDQ0484145.1"/>
    </source>
</evidence>
<protein>
    <submittedName>
        <fullName evidence="1">Catechol 2,3-dioxygenase-like lactoylglutathione lyase family enzyme</fullName>
    </submittedName>
</protein>
<proteinExistence type="predicted"/>
<gene>
    <name evidence="1" type="ORF">QO000_003129</name>
</gene>
<name>A0ABU0K453_9BACL</name>
<evidence type="ECO:0000313" key="2">
    <source>
        <dbReference type="Proteomes" id="UP001226720"/>
    </source>
</evidence>
<reference evidence="1" key="1">
    <citation type="submission" date="2023-07" db="EMBL/GenBank/DDBJ databases">
        <title>Genomic Encyclopedia of Type Strains, Phase IV (KMG-IV): sequencing the most valuable type-strain genomes for metagenomic binning, comparative biology and taxonomic classification.</title>
        <authorList>
            <person name="Goeker M."/>
        </authorList>
    </citation>
    <scope>NUCLEOTIDE SEQUENCE [LARGE SCALE GENOMIC DNA]</scope>
    <source>
        <strain evidence="1">JSM 076093</strain>
    </source>
</reference>
<keyword evidence="2" id="KW-1185">Reference proteome</keyword>
<organism evidence="1 2">
    <name type="scientific">Guptibacillus hwajinpoensis</name>
    <dbReference type="NCBI Taxonomy" id="208199"/>
    <lineage>
        <taxon>Bacteria</taxon>
        <taxon>Bacillati</taxon>
        <taxon>Bacillota</taxon>
        <taxon>Bacilli</taxon>
        <taxon>Bacillales</taxon>
        <taxon>Guptibacillaceae</taxon>
        <taxon>Guptibacillus</taxon>
    </lineage>
</organism>